<dbReference type="HOGENOM" id="CLU_088557_0_0_11"/>
<dbReference type="Pfam" id="PF18556">
    <property type="entry name" value="TetR_C_35"/>
    <property type="match status" value="1"/>
</dbReference>
<organism evidence="6 7">
    <name type="scientific">Segniliparus rugosus (strain ATCC BAA-974 / DSM 45345 / CCUG 50838 / CIP 108380 / JCM 13579 / CDC 945)</name>
    <dbReference type="NCBI Taxonomy" id="679197"/>
    <lineage>
        <taxon>Bacteria</taxon>
        <taxon>Bacillati</taxon>
        <taxon>Actinomycetota</taxon>
        <taxon>Actinomycetes</taxon>
        <taxon>Mycobacteriales</taxon>
        <taxon>Segniliparaceae</taxon>
        <taxon>Segniliparus</taxon>
    </lineage>
</organism>
<feature type="DNA-binding region" description="H-T-H motif" evidence="4">
    <location>
        <begin position="24"/>
        <end position="43"/>
    </location>
</feature>
<keyword evidence="1" id="KW-0805">Transcription regulation</keyword>
<dbReference type="GO" id="GO:0000976">
    <property type="term" value="F:transcription cis-regulatory region binding"/>
    <property type="evidence" value="ECO:0007669"/>
    <property type="project" value="TreeGrafter"/>
</dbReference>
<dbReference type="Gene3D" id="1.10.357.10">
    <property type="entry name" value="Tetracycline Repressor, domain 2"/>
    <property type="match status" value="1"/>
</dbReference>
<sequence>MLLRESVLDALQQLLEHEDWSEVTMADVAKAAGVSRQTLYNEFQSRTGLVEAYALRLADRLADAVDDAIQANIGDIHQALIQGFQMFFVQIASDPLVVSFLAGEAKPDLMRLLTTDSGPIIERASARLTDSLAASWVAPRLSDAGIFARALVRLALSYVSAPPETGHDVPEELALLLQPFIEKAQERARQGDNPR</sequence>
<dbReference type="InterPro" id="IPR050109">
    <property type="entry name" value="HTH-type_TetR-like_transc_reg"/>
</dbReference>
<dbReference type="InterPro" id="IPR009057">
    <property type="entry name" value="Homeodomain-like_sf"/>
</dbReference>
<keyword evidence="2 4" id="KW-0238">DNA-binding</keyword>
<dbReference type="PRINTS" id="PR00455">
    <property type="entry name" value="HTHTETR"/>
</dbReference>
<evidence type="ECO:0000313" key="6">
    <source>
        <dbReference type="EMBL" id="EFV14647.2"/>
    </source>
</evidence>
<dbReference type="GO" id="GO:0003700">
    <property type="term" value="F:DNA-binding transcription factor activity"/>
    <property type="evidence" value="ECO:0007669"/>
    <property type="project" value="TreeGrafter"/>
</dbReference>
<dbReference type="Proteomes" id="UP000004816">
    <property type="component" value="Unassembled WGS sequence"/>
</dbReference>
<dbReference type="PANTHER" id="PTHR30055">
    <property type="entry name" value="HTH-TYPE TRANSCRIPTIONAL REGULATOR RUTR"/>
    <property type="match status" value="1"/>
</dbReference>
<dbReference type="PROSITE" id="PS50977">
    <property type="entry name" value="HTH_TETR_2"/>
    <property type="match status" value="1"/>
</dbReference>
<evidence type="ECO:0000313" key="7">
    <source>
        <dbReference type="Proteomes" id="UP000004816"/>
    </source>
</evidence>
<accession>E5XLW1</accession>
<protein>
    <recommendedName>
        <fullName evidence="5">HTH tetR-type domain-containing protein</fullName>
    </recommendedName>
</protein>
<dbReference type="STRING" id="679197.HMPREF9336_00480"/>
<dbReference type="InterPro" id="IPR001647">
    <property type="entry name" value="HTH_TetR"/>
</dbReference>
<evidence type="ECO:0000259" key="5">
    <source>
        <dbReference type="PROSITE" id="PS50977"/>
    </source>
</evidence>
<comment type="caution">
    <text evidence="6">The sequence shown here is derived from an EMBL/GenBank/DDBJ whole genome shotgun (WGS) entry which is preliminary data.</text>
</comment>
<reference evidence="6 7" key="1">
    <citation type="journal article" date="2011" name="Stand. Genomic Sci.">
        <title>High quality draft genome sequence of Segniliparus rugosus CDC 945(T)= (ATCC BAA-974(T)).</title>
        <authorList>
            <person name="Earl A.M."/>
            <person name="Desjardins C.A."/>
            <person name="Fitzgerald M.G."/>
            <person name="Arachchi H.M."/>
            <person name="Zeng Q."/>
            <person name="Mehta T."/>
            <person name="Griggs A."/>
            <person name="Birren B.W."/>
            <person name="Toney N.C."/>
            <person name="Carr J."/>
            <person name="Posey J."/>
            <person name="Butler W.R."/>
        </authorList>
    </citation>
    <scope>NUCLEOTIDE SEQUENCE [LARGE SCALE GENOMIC DNA]</scope>
    <source>
        <strain evidence="7">ATCC BAA-974 / DSM 45345 / CCUG 50838 / CIP 108380 / JCM 13579 / CDC 945</strain>
    </source>
</reference>
<keyword evidence="7" id="KW-1185">Reference proteome</keyword>
<evidence type="ECO:0000256" key="1">
    <source>
        <dbReference type="ARBA" id="ARBA00023015"/>
    </source>
</evidence>
<feature type="domain" description="HTH tetR-type" evidence="5">
    <location>
        <begin position="1"/>
        <end position="61"/>
    </location>
</feature>
<dbReference type="eggNOG" id="COG1309">
    <property type="taxonomic scope" value="Bacteria"/>
</dbReference>
<keyword evidence="3" id="KW-0804">Transcription</keyword>
<dbReference type="AlphaFoldDB" id="E5XLW1"/>
<evidence type="ECO:0000256" key="3">
    <source>
        <dbReference type="ARBA" id="ARBA00023163"/>
    </source>
</evidence>
<evidence type="ECO:0000256" key="4">
    <source>
        <dbReference type="PROSITE-ProRule" id="PRU00335"/>
    </source>
</evidence>
<name>E5XLW1_SEGRC</name>
<proteinExistence type="predicted"/>
<dbReference type="SUPFAM" id="SSF46689">
    <property type="entry name" value="Homeodomain-like"/>
    <property type="match status" value="1"/>
</dbReference>
<dbReference type="Pfam" id="PF00440">
    <property type="entry name" value="TetR_N"/>
    <property type="match status" value="1"/>
</dbReference>
<dbReference type="EMBL" id="ACZI02000003">
    <property type="protein sequence ID" value="EFV14647.2"/>
    <property type="molecule type" value="Genomic_DNA"/>
</dbReference>
<dbReference type="InterPro" id="IPR040611">
    <property type="entry name" value="AlkX_C"/>
</dbReference>
<evidence type="ECO:0000256" key="2">
    <source>
        <dbReference type="ARBA" id="ARBA00023125"/>
    </source>
</evidence>
<gene>
    <name evidence="6" type="ORF">HMPREF9336_00480</name>
</gene>
<dbReference type="PANTHER" id="PTHR30055:SF234">
    <property type="entry name" value="HTH-TYPE TRANSCRIPTIONAL REGULATOR BETI"/>
    <property type="match status" value="1"/>
</dbReference>